<reference evidence="3" key="1">
    <citation type="submission" date="2023-07" db="EMBL/GenBank/DDBJ databases">
        <title>A chromosome-level genome assembly of Lolium multiflorum.</title>
        <authorList>
            <person name="Chen Y."/>
            <person name="Copetti D."/>
            <person name="Kolliker R."/>
            <person name="Studer B."/>
        </authorList>
    </citation>
    <scope>NUCLEOTIDE SEQUENCE</scope>
    <source>
        <strain evidence="3">02402/16</strain>
        <tissue evidence="3">Leaf</tissue>
    </source>
</reference>
<feature type="compositionally biased region" description="Pro residues" evidence="1">
    <location>
        <begin position="628"/>
        <end position="656"/>
    </location>
</feature>
<dbReference type="Pfam" id="PF13952">
    <property type="entry name" value="DUF4216"/>
    <property type="match status" value="1"/>
</dbReference>
<dbReference type="Proteomes" id="UP001231189">
    <property type="component" value="Unassembled WGS sequence"/>
</dbReference>
<feature type="region of interest" description="Disordered" evidence="1">
    <location>
        <begin position="574"/>
        <end position="656"/>
    </location>
</feature>
<name>A0AAD8VNB1_LOLMU</name>
<comment type="caution">
    <text evidence="3">The sequence shown here is derived from an EMBL/GenBank/DDBJ whole genome shotgun (WGS) entry which is preliminary data.</text>
</comment>
<feature type="domain" description="DUF4216" evidence="2">
    <location>
        <begin position="360"/>
        <end position="425"/>
    </location>
</feature>
<feature type="compositionally biased region" description="Low complexity" evidence="1">
    <location>
        <begin position="574"/>
        <end position="592"/>
    </location>
</feature>
<organism evidence="3 4">
    <name type="scientific">Lolium multiflorum</name>
    <name type="common">Italian ryegrass</name>
    <name type="synonym">Lolium perenne subsp. multiflorum</name>
    <dbReference type="NCBI Taxonomy" id="4521"/>
    <lineage>
        <taxon>Eukaryota</taxon>
        <taxon>Viridiplantae</taxon>
        <taxon>Streptophyta</taxon>
        <taxon>Embryophyta</taxon>
        <taxon>Tracheophyta</taxon>
        <taxon>Spermatophyta</taxon>
        <taxon>Magnoliopsida</taxon>
        <taxon>Liliopsida</taxon>
        <taxon>Poales</taxon>
        <taxon>Poaceae</taxon>
        <taxon>BOP clade</taxon>
        <taxon>Pooideae</taxon>
        <taxon>Poodae</taxon>
        <taxon>Poeae</taxon>
        <taxon>Poeae Chloroplast Group 2 (Poeae type)</taxon>
        <taxon>Loliodinae</taxon>
        <taxon>Loliinae</taxon>
        <taxon>Lolium</taxon>
    </lineage>
</organism>
<dbReference type="InterPro" id="IPR025312">
    <property type="entry name" value="DUF4216"/>
</dbReference>
<evidence type="ECO:0000259" key="2">
    <source>
        <dbReference type="Pfam" id="PF13952"/>
    </source>
</evidence>
<dbReference type="AlphaFoldDB" id="A0AAD8VNB1"/>
<dbReference type="PANTHER" id="PTHR48258">
    <property type="entry name" value="DUF4218 DOMAIN-CONTAINING PROTEIN-RELATED"/>
    <property type="match status" value="1"/>
</dbReference>
<sequence>MGEDEAEEELIFDEPIFDDPDDDLGRAILDAKMNCGNEKERLKLEKMLEDHNKLLYPNCENGQKKLGTTLELLQWKAENGTSDKGFEKLLKIIKKMLPGENVLPSSTYEAKKVVCPLGLEVQKIHACINDCILYRGEYENLNACPVCSALRYKIRRDDPGDVEGESTPRKRVPAKVMWPEGSISKGYGTEEVIEFCVDFIPDLKPIGVPESRYEGRLHGKGTLGKKSATCMDGHSFTQAHYTVLLNSILVAPYKEEHKEILRSKYPEQREDWIDGEHMKTFGGWLQTRLMNVTDDEQLYLLAKQPSSTISTFQGYEINGNTFYTFAQDKKSTNQNSGVRFDAEDGNGNKVTYYGYIEEIWELDYGPNFKVPLFRCKWFNLKDGVQVDPQYGMTTVDFKNLGYDTEPFVLASEVAQVFYVKDMSSKPKKRKERQEDTSYDEPKRHIVLSGKRNIVGVEDKTDMSEDYNKFDDIPPFKSQPTRAHPPTFEYRDPDASDDDDGDYDDYSGDYYRARHELVVPTGTKGVSSPFDLAAPPNHPKSSTSARDRRAHAVAVAHACSHAVAIFAAVADARADAPSPLPTPSRRSPLSARRQPGQGERAPLPLLLRQLAAPPPLSTLRARRRETTSPTPPSASPTPQTPAPRPPPCTCPRSPAGP</sequence>
<feature type="compositionally biased region" description="Basic and acidic residues" evidence="1">
    <location>
        <begin position="464"/>
        <end position="473"/>
    </location>
</feature>
<gene>
    <name evidence="3" type="ORF">QYE76_019604</name>
</gene>
<evidence type="ECO:0000313" key="3">
    <source>
        <dbReference type="EMBL" id="KAK1614087.1"/>
    </source>
</evidence>
<evidence type="ECO:0000256" key="1">
    <source>
        <dbReference type="SAM" id="MobiDB-lite"/>
    </source>
</evidence>
<keyword evidence="4" id="KW-1185">Reference proteome</keyword>
<accession>A0AAD8VNB1</accession>
<feature type="compositionally biased region" description="Acidic residues" evidence="1">
    <location>
        <begin position="494"/>
        <end position="503"/>
    </location>
</feature>
<dbReference type="PANTHER" id="PTHR48258:SF9">
    <property type="entry name" value="OS01G0348150 PROTEIN"/>
    <property type="match status" value="1"/>
</dbReference>
<feature type="region of interest" description="Disordered" evidence="1">
    <location>
        <begin position="464"/>
        <end position="503"/>
    </location>
</feature>
<proteinExistence type="predicted"/>
<feature type="compositionally biased region" description="Low complexity" evidence="1">
    <location>
        <begin position="599"/>
        <end position="610"/>
    </location>
</feature>
<feature type="region of interest" description="Disordered" evidence="1">
    <location>
        <begin position="526"/>
        <end position="548"/>
    </location>
</feature>
<dbReference type="EMBL" id="JAUUTY010000006">
    <property type="protein sequence ID" value="KAK1614087.1"/>
    <property type="molecule type" value="Genomic_DNA"/>
</dbReference>
<protein>
    <recommendedName>
        <fullName evidence="2">DUF4216 domain-containing protein</fullName>
    </recommendedName>
</protein>
<evidence type="ECO:0000313" key="4">
    <source>
        <dbReference type="Proteomes" id="UP001231189"/>
    </source>
</evidence>